<organism evidence="1 2">
    <name type="scientific">Massilia cellulosiltytica</name>
    <dbReference type="NCBI Taxonomy" id="2683234"/>
    <lineage>
        <taxon>Bacteria</taxon>
        <taxon>Pseudomonadati</taxon>
        <taxon>Pseudomonadota</taxon>
        <taxon>Betaproteobacteria</taxon>
        <taxon>Burkholderiales</taxon>
        <taxon>Oxalobacteraceae</taxon>
        <taxon>Telluria group</taxon>
        <taxon>Massilia</taxon>
    </lineage>
</organism>
<name>A0A7X3KBF6_9BURK</name>
<comment type="caution">
    <text evidence="1">The sequence shown here is derived from an EMBL/GenBank/DDBJ whole genome shotgun (WGS) entry which is preliminary data.</text>
</comment>
<reference evidence="1 2" key="1">
    <citation type="submission" date="2019-12" db="EMBL/GenBank/DDBJ databases">
        <authorList>
            <person name="Li C."/>
            <person name="Zhao J."/>
        </authorList>
    </citation>
    <scope>NUCLEOTIDE SEQUENCE [LARGE SCALE GENOMIC DNA]</scope>
    <source>
        <strain evidence="1 2">NEAU-DD11</strain>
    </source>
</reference>
<proteinExistence type="predicted"/>
<dbReference type="EMBL" id="WSES01000013">
    <property type="protein sequence ID" value="MVW64325.1"/>
    <property type="molecule type" value="Genomic_DNA"/>
</dbReference>
<evidence type="ECO:0000313" key="1">
    <source>
        <dbReference type="EMBL" id="MVW64325.1"/>
    </source>
</evidence>
<protein>
    <submittedName>
        <fullName evidence="1">CHAT domain-containing protein</fullName>
    </submittedName>
</protein>
<gene>
    <name evidence="1" type="ORF">GPY61_30815</name>
</gene>
<dbReference type="RefSeq" id="WP_160410808.1">
    <property type="nucleotide sequence ID" value="NZ_WSES01000013.1"/>
</dbReference>
<sequence>MSEETHHNRKIQGFDPSVLFGKGFNVGGANLVVGGSLREVVGRIIATLLPGVHDKEGRPFFRGATILLPPAEATEFSEERVFAALLRATQEMRGFPVDDDEEKVLRRIIRVLHAPSLVIADLVSKVQEQGQRRLIAVAEASRFRDPAVNLPVAFGATATRLSEDRWTPHVTALCRQLVSAVQGMETYALVHVPEVPARKLANRQQLLSVDDCDVLELTYENDMEEVLSTRSEAWVSMAVQGRLEEVEGELGGLDLSEGTKLHILVQLVNRTGRKSDTLDLLRRFQPHLPEFPAEVAIQVAQFAAKAGDEDLAQELLPDAPDAIADQIWLEEGLEVATQLEDNDRIAKFDARLEALVPSSERLRENRDRRLLMNCQEAKPGDEQRFTTAGFTAHHLELQKRLSDFEADYGAAIEAAHDWGQEWLELAVVCCAIHARSVGQFREAANAASAITSSEVYGRQATQVLLYSIRAMMLRELVPKEEHDYYRDLFQSAFQFLARYPADDGIRSNLTSLLSVESCGDQGLPLVASTMLDLAERGVELPPPEAVPAETKADLLNEEVKASITNALHWMGERGGGEPGVTVIPRELIVASPDDVINALGRLVQHASGQLGEDADLTFMEKLVFIACAVCPYATRERDDDIRLMRLFASQLATSGQFQRARDFAEQILLMGQTSLLRQRLAWGALADIYHRCRNHVVALVGAACALATDVAVPKADLWHEVYAIHRILRDLGLFDLSRQFLPAMKKLLGDLGFDPDTDSRVVAADLGLQLMQSRKTSLDGLQELLAKIAAASESALGDRNRLFPLAVLLGQTVTKVAAAGGLVAPATRVLLETSLQQVGNKVANTIKTISAEKPVAADVLAMFKEVERAAFAADVARDYAYIGLAARRLLDASPQGATIPSEAAFAVELLSDQTVKLPSDVPVMTVDWATQYAFELNDAGCDVVFMALDDKGELSVTHVADRQVRAIDQPRHDDTFRRRFDAWLVEFPRQYGAVDRNDGNNIFYLTMEQLDVRLPKAERLIIVAEPTLQQLTANLVVMQPDDGSWDYLAGTQSSIGTVPSLTWLAAARAARRSGKIGYKAWISAQLDSELEDGEEPGDRDIVDTQAADTAQTLDVALRRLSGSFEEFGFSVDTGRRLPHDMKDAGLAVVTAHGGLSSDGRYLRSIRDDNELVEAPSALANVLEGVELVILFICSGGRIDKNPWDNSTTSLPKQLLNRGSRAVIASPWPLNVLVTYNWLDPFLRAWESGATALDATRRANDAVARHFGDVPQYSLAMRVYGDVLLTRVD</sequence>
<evidence type="ECO:0000313" key="2">
    <source>
        <dbReference type="Proteomes" id="UP000443353"/>
    </source>
</evidence>
<dbReference type="Proteomes" id="UP000443353">
    <property type="component" value="Unassembled WGS sequence"/>
</dbReference>
<accession>A0A7X3KBF6</accession>
<keyword evidence="2" id="KW-1185">Reference proteome</keyword>